<dbReference type="PANTHER" id="PTHR36728">
    <property type="entry name" value="NAD(P)H-QUINONE OXIDOREDUCTASE SUBUNIT O, CHLOROPLASTIC"/>
    <property type="match status" value="1"/>
</dbReference>
<gene>
    <name evidence="2" type="ORF">ZIOFF_024458</name>
</gene>
<dbReference type="Proteomes" id="UP000734854">
    <property type="component" value="Unassembled WGS sequence"/>
</dbReference>
<dbReference type="EMBL" id="JACMSC010000007">
    <property type="protein sequence ID" value="KAG6514118.1"/>
    <property type="molecule type" value="Genomic_DNA"/>
</dbReference>
<evidence type="ECO:0000313" key="2">
    <source>
        <dbReference type="EMBL" id="KAG6514118.1"/>
    </source>
</evidence>
<feature type="region of interest" description="Disordered" evidence="1">
    <location>
        <begin position="25"/>
        <end position="71"/>
    </location>
</feature>
<organism evidence="2 3">
    <name type="scientific">Zingiber officinale</name>
    <name type="common">Ginger</name>
    <name type="synonym">Amomum zingiber</name>
    <dbReference type="NCBI Taxonomy" id="94328"/>
    <lineage>
        <taxon>Eukaryota</taxon>
        <taxon>Viridiplantae</taxon>
        <taxon>Streptophyta</taxon>
        <taxon>Embryophyta</taxon>
        <taxon>Tracheophyta</taxon>
        <taxon>Spermatophyta</taxon>
        <taxon>Magnoliopsida</taxon>
        <taxon>Liliopsida</taxon>
        <taxon>Zingiberales</taxon>
        <taxon>Zingiberaceae</taxon>
        <taxon>Zingiber</taxon>
    </lineage>
</organism>
<dbReference type="PANTHER" id="PTHR36728:SF2">
    <property type="entry name" value="NAD(P)H-QUINONE OXIDOREDUCTASE SUBUNIT O, CHLOROPLASTIC"/>
    <property type="match status" value="1"/>
</dbReference>
<evidence type="ECO:0000256" key="1">
    <source>
        <dbReference type="SAM" id="MobiDB-lite"/>
    </source>
</evidence>
<reference evidence="2 3" key="1">
    <citation type="submission" date="2020-08" db="EMBL/GenBank/DDBJ databases">
        <title>Plant Genome Project.</title>
        <authorList>
            <person name="Zhang R.-G."/>
        </authorList>
    </citation>
    <scope>NUCLEOTIDE SEQUENCE [LARGE SCALE GENOMIC DNA]</scope>
    <source>
        <tissue evidence="2">Rhizome</tissue>
    </source>
</reference>
<proteinExistence type="predicted"/>
<keyword evidence="3" id="KW-1185">Reference proteome</keyword>
<evidence type="ECO:0000313" key="3">
    <source>
        <dbReference type="Proteomes" id="UP000734854"/>
    </source>
</evidence>
<dbReference type="AlphaFoldDB" id="A0A8J5GTL3"/>
<comment type="caution">
    <text evidence="2">The sequence shown here is derived from an EMBL/GenBank/DDBJ whole genome shotgun (WGS) entry which is preliminary data.</text>
</comment>
<name>A0A8J5GTL3_ZINOF</name>
<sequence>MASLLSPSAPLLGRDRLHLAYPSASSRRAGLHRLQPIKAFSSADPPKETPAKTTTEATKPPAPSPPKKPVYSMKKGQIVRVDKEKYLSSINVRVLDMRIFETGEYALRDFRLEKEILEISLTMCRRNSIMREYDLGGDLASCINGNKKWKNFAKIHLSALALSRPPRDPRDFHCASSFPPSDLLLTVAIGFQIQRRPQLPQPKK</sequence>
<accession>A0A8J5GTL3</accession>
<protein>
    <submittedName>
        <fullName evidence="2">Uncharacterized protein</fullName>
    </submittedName>
</protein>